<proteinExistence type="predicted"/>
<evidence type="ECO:0000256" key="1">
    <source>
        <dbReference type="SAM" id="MobiDB-lite"/>
    </source>
</evidence>
<keyword evidence="2" id="KW-1133">Transmembrane helix</keyword>
<reference evidence="5 6" key="1">
    <citation type="submission" date="2019-07" db="EMBL/GenBank/DDBJ databases">
        <title>Genomes of Cafeteria roenbergensis.</title>
        <authorList>
            <person name="Fischer M.G."/>
            <person name="Hackl T."/>
            <person name="Roman M."/>
        </authorList>
    </citation>
    <scope>NUCLEOTIDE SEQUENCE [LARGE SCALE GENOMIC DNA]</scope>
    <source>
        <strain evidence="3 6">BVI</strain>
        <strain evidence="4 5">E4-10P</strain>
    </source>
</reference>
<name>A0A5A8CTG4_CAFRO</name>
<evidence type="ECO:0000313" key="6">
    <source>
        <dbReference type="Proteomes" id="UP000323011"/>
    </source>
</evidence>
<gene>
    <name evidence="4" type="ORF">FNF27_01478</name>
    <name evidence="3" type="ORF">FNF29_01682</name>
</gene>
<comment type="caution">
    <text evidence="3">The sequence shown here is derived from an EMBL/GenBank/DDBJ whole genome shotgun (WGS) entry which is preliminary data.</text>
</comment>
<dbReference type="EMBL" id="VLTO01000005">
    <property type="protein sequence ID" value="KAA0177148.1"/>
    <property type="molecule type" value="Genomic_DNA"/>
</dbReference>
<evidence type="ECO:0000313" key="4">
    <source>
        <dbReference type="EMBL" id="KAA0177148.1"/>
    </source>
</evidence>
<protein>
    <submittedName>
        <fullName evidence="3">Uncharacterized protein</fullName>
    </submittedName>
</protein>
<dbReference type="Proteomes" id="UP000323011">
    <property type="component" value="Unassembled WGS sequence"/>
</dbReference>
<evidence type="ECO:0000313" key="5">
    <source>
        <dbReference type="Proteomes" id="UP000322899"/>
    </source>
</evidence>
<evidence type="ECO:0000313" key="3">
    <source>
        <dbReference type="EMBL" id="KAA0155767.1"/>
    </source>
</evidence>
<feature type="compositionally biased region" description="Low complexity" evidence="1">
    <location>
        <begin position="100"/>
        <end position="113"/>
    </location>
</feature>
<keyword evidence="2" id="KW-0812">Transmembrane</keyword>
<feature type="region of interest" description="Disordered" evidence="1">
    <location>
        <begin position="96"/>
        <end position="122"/>
    </location>
</feature>
<sequence>MNKSGPLTGQPQGSTPPIVQEYKLRALRRARARWRGFGMLTWGASIGLGLYFFFTPAGTPRQLIGQEHVLSGLHRQVQAAWDTMLIRSIGTDAEAKANEARAAMAQPDAAKQPAPAPSDERA</sequence>
<organism evidence="3 6">
    <name type="scientific">Cafeteria roenbergensis</name>
    <name type="common">Marine flagellate</name>
    <dbReference type="NCBI Taxonomy" id="33653"/>
    <lineage>
        <taxon>Eukaryota</taxon>
        <taxon>Sar</taxon>
        <taxon>Stramenopiles</taxon>
        <taxon>Bigyra</taxon>
        <taxon>Opalozoa</taxon>
        <taxon>Bicosoecida</taxon>
        <taxon>Cafeteriaceae</taxon>
        <taxon>Cafeteria</taxon>
    </lineage>
</organism>
<dbReference type="Proteomes" id="UP000322899">
    <property type="component" value="Unassembled WGS sequence"/>
</dbReference>
<accession>A0A5A8CTG4</accession>
<keyword evidence="2" id="KW-0472">Membrane</keyword>
<dbReference type="AlphaFoldDB" id="A0A5A8CTG4"/>
<dbReference type="EMBL" id="VLTN01000006">
    <property type="protein sequence ID" value="KAA0155767.1"/>
    <property type="molecule type" value="Genomic_DNA"/>
</dbReference>
<keyword evidence="6" id="KW-1185">Reference proteome</keyword>
<evidence type="ECO:0000256" key="2">
    <source>
        <dbReference type="SAM" id="Phobius"/>
    </source>
</evidence>
<feature type="transmembrane region" description="Helical" evidence="2">
    <location>
        <begin position="34"/>
        <end position="54"/>
    </location>
</feature>